<reference evidence="3" key="1">
    <citation type="submission" date="2020-10" db="EMBL/GenBank/DDBJ databases">
        <title>High-Quality Genome Resource of Clonostachys rosea strain S41 by Oxford Nanopore Long-Read Sequencing.</title>
        <authorList>
            <person name="Wang H."/>
        </authorList>
    </citation>
    <scope>NUCLEOTIDE SEQUENCE</scope>
    <source>
        <strain evidence="3">S41</strain>
    </source>
</reference>
<dbReference type="Gene3D" id="3.40.50.10860">
    <property type="entry name" value="Leucine Dehydrogenase, chain A, domain 1"/>
    <property type="match status" value="1"/>
</dbReference>
<evidence type="ECO:0000313" key="4">
    <source>
        <dbReference type="Proteomes" id="UP000616885"/>
    </source>
</evidence>
<evidence type="ECO:0000256" key="1">
    <source>
        <dbReference type="SAM" id="MobiDB-lite"/>
    </source>
</evidence>
<evidence type="ECO:0000313" key="3">
    <source>
        <dbReference type="EMBL" id="KAF9751691.1"/>
    </source>
</evidence>
<sequence>MASAEVPKTCRVITAETIAKNLLQEVRETLAKIQESGSGEPTLAAFLANGDPHAVKYAEWSKKTCEDNGFKFDLRNVDKELLEEEIMKANEEEGVDGIIVYYPIFPKNPTHDKYVQETVSLSKDVEGMRFQHLHNMYHNIRFLDPPRTARSPSCPAPLWPVSRFLSIFKSTTPSWLLETVFTARPSPSSTAPRSTAAHSPPSSPTTEQPSTQSTSRAFSSSPEVRVSSSPVTRSRTRRAGAWSRSCL</sequence>
<gene>
    <name evidence="3" type="ORF">IM811_013485</name>
</gene>
<dbReference type="PANTHER" id="PTHR48099:SF3">
    <property type="entry name" value="METHYLENETETRAHYDROFOLATE DEHYDROGENASE [NAD(+)]"/>
    <property type="match status" value="1"/>
</dbReference>
<dbReference type="InterPro" id="IPR046346">
    <property type="entry name" value="Aminoacid_DH-like_N_sf"/>
</dbReference>
<feature type="domain" description="Tetrahydrofolate dehydrogenase/cyclohydrolase catalytic" evidence="2">
    <location>
        <begin position="13"/>
        <end position="126"/>
    </location>
</feature>
<dbReference type="GO" id="GO:0004487">
    <property type="term" value="F:methylenetetrahydrofolate dehydrogenase (NAD+) activity"/>
    <property type="evidence" value="ECO:0007669"/>
    <property type="project" value="TreeGrafter"/>
</dbReference>
<dbReference type="EMBL" id="JADCTT010000005">
    <property type="protein sequence ID" value="KAF9751691.1"/>
    <property type="molecule type" value="Genomic_DNA"/>
</dbReference>
<evidence type="ECO:0000259" key="2">
    <source>
        <dbReference type="Pfam" id="PF00763"/>
    </source>
</evidence>
<feature type="compositionally biased region" description="Low complexity" evidence="1">
    <location>
        <begin position="185"/>
        <end position="233"/>
    </location>
</feature>
<dbReference type="GO" id="GO:0009113">
    <property type="term" value="P:purine nucleobase biosynthetic process"/>
    <property type="evidence" value="ECO:0007669"/>
    <property type="project" value="TreeGrafter"/>
</dbReference>
<organism evidence="3 4">
    <name type="scientific">Bionectria ochroleuca</name>
    <name type="common">Gliocladium roseum</name>
    <dbReference type="NCBI Taxonomy" id="29856"/>
    <lineage>
        <taxon>Eukaryota</taxon>
        <taxon>Fungi</taxon>
        <taxon>Dikarya</taxon>
        <taxon>Ascomycota</taxon>
        <taxon>Pezizomycotina</taxon>
        <taxon>Sordariomycetes</taxon>
        <taxon>Hypocreomycetidae</taxon>
        <taxon>Hypocreales</taxon>
        <taxon>Bionectriaceae</taxon>
        <taxon>Clonostachys</taxon>
    </lineage>
</organism>
<dbReference type="GO" id="GO:0005829">
    <property type="term" value="C:cytosol"/>
    <property type="evidence" value="ECO:0007669"/>
    <property type="project" value="TreeGrafter"/>
</dbReference>
<accession>A0A8H7N9J2</accession>
<proteinExistence type="predicted"/>
<protein>
    <recommendedName>
        <fullName evidence="2">Tetrahydrofolate dehydrogenase/cyclohydrolase catalytic domain-containing protein</fullName>
    </recommendedName>
</protein>
<dbReference type="InterPro" id="IPR020630">
    <property type="entry name" value="THF_DH/CycHdrlase_cat_dom"/>
</dbReference>
<name>A0A8H7N9J2_BIOOC</name>
<dbReference type="Proteomes" id="UP000616885">
    <property type="component" value="Unassembled WGS sequence"/>
</dbReference>
<dbReference type="AlphaFoldDB" id="A0A8H7N9J2"/>
<dbReference type="Pfam" id="PF00763">
    <property type="entry name" value="THF_DHG_CYH"/>
    <property type="match status" value="1"/>
</dbReference>
<dbReference type="PANTHER" id="PTHR48099">
    <property type="entry name" value="C-1-TETRAHYDROFOLATE SYNTHASE, CYTOPLASMIC-RELATED"/>
    <property type="match status" value="1"/>
</dbReference>
<comment type="caution">
    <text evidence="3">The sequence shown here is derived from an EMBL/GenBank/DDBJ whole genome shotgun (WGS) entry which is preliminary data.</text>
</comment>
<dbReference type="FunFam" id="3.40.50.10860:FF:000012">
    <property type="entry name" value="Methylenetetrahydrofolate dehydrogenase [NAD(+)]"/>
    <property type="match status" value="1"/>
</dbReference>
<dbReference type="GO" id="GO:0004488">
    <property type="term" value="F:methylenetetrahydrofolate dehydrogenase (NADP+) activity"/>
    <property type="evidence" value="ECO:0007669"/>
    <property type="project" value="InterPro"/>
</dbReference>
<dbReference type="SUPFAM" id="SSF53223">
    <property type="entry name" value="Aminoacid dehydrogenase-like, N-terminal domain"/>
    <property type="match status" value="1"/>
</dbReference>
<feature type="region of interest" description="Disordered" evidence="1">
    <location>
        <begin position="185"/>
        <end position="247"/>
    </location>
</feature>